<reference evidence="1 2" key="1">
    <citation type="submission" date="2016-12" db="EMBL/GenBank/DDBJ databases">
        <title>Isolation and genomic insights into novel planktonic Zetaproteobacteria from stratified waters of the Chesapeake Bay.</title>
        <authorList>
            <person name="McAllister S.M."/>
            <person name="Kato S."/>
            <person name="Chan C.S."/>
            <person name="Chiu B.K."/>
            <person name="Field E.K."/>
        </authorList>
    </citation>
    <scope>NUCLEOTIDE SEQUENCE [LARGE SCALE GENOMIC DNA]</scope>
    <source>
        <strain evidence="1 2">CP-5</strain>
    </source>
</reference>
<evidence type="ECO:0000313" key="2">
    <source>
        <dbReference type="Proteomes" id="UP000231701"/>
    </source>
</evidence>
<dbReference type="AlphaFoldDB" id="A0A2K8L0N2"/>
<dbReference type="Proteomes" id="UP000231701">
    <property type="component" value="Chromosome"/>
</dbReference>
<accession>A0A2K8L0N2</accession>
<protein>
    <submittedName>
        <fullName evidence="1">Uncharacterized protein</fullName>
    </submittedName>
</protein>
<dbReference type="KEGG" id="maes:Ga0123461_0951"/>
<gene>
    <name evidence="1" type="ORF">Ga0123461_0951</name>
</gene>
<name>A0A2K8L0N2_MARES</name>
<organism evidence="1 2">
    <name type="scientific">Mariprofundus aestuarium</name>
    <dbReference type="NCBI Taxonomy" id="1921086"/>
    <lineage>
        <taxon>Bacteria</taxon>
        <taxon>Pseudomonadati</taxon>
        <taxon>Pseudomonadota</taxon>
        <taxon>Candidatius Mariprofundia</taxon>
        <taxon>Mariprofundales</taxon>
        <taxon>Mariprofundaceae</taxon>
        <taxon>Mariprofundus</taxon>
    </lineage>
</organism>
<keyword evidence="2" id="KW-1185">Reference proteome</keyword>
<proteinExistence type="predicted"/>
<dbReference type="EMBL" id="CP018799">
    <property type="protein sequence ID" value="ATX79371.1"/>
    <property type="molecule type" value="Genomic_DNA"/>
</dbReference>
<evidence type="ECO:0000313" key="1">
    <source>
        <dbReference type="EMBL" id="ATX79371.1"/>
    </source>
</evidence>
<sequence length="138" mass="15963">MISILFWLGLIGFAVWNGAQVFHAHYINWKIQDVFEGVTTNMGNASEMDIRERLPKLYKINYLAPSDLSQEFHNNLLIRHEGTMLEISSIYSVVIWPLGPVEQLDEKGGYDTEELEGMDILRDKLRIDIEFEPYAISE</sequence>